<protein>
    <submittedName>
        <fullName evidence="1">Uncharacterized protein</fullName>
    </submittedName>
</protein>
<keyword evidence="2" id="KW-1185">Reference proteome</keyword>
<dbReference type="Pfam" id="PF14994">
    <property type="entry name" value="TSGA13"/>
    <property type="match status" value="1"/>
</dbReference>
<proteinExistence type="predicted"/>
<evidence type="ECO:0000313" key="2">
    <source>
        <dbReference type="Proteomes" id="UP001642483"/>
    </source>
</evidence>
<reference evidence="1 2" key="1">
    <citation type="submission" date="2024-02" db="EMBL/GenBank/DDBJ databases">
        <authorList>
            <person name="Daric V."/>
            <person name="Darras S."/>
        </authorList>
    </citation>
    <scope>NUCLEOTIDE SEQUENCE [LARGE SCALE GENOMIC DNA]</scope>
</reference>
<dbReference type="EMBL" id="CAWYQH010000096">
    <property type="protein sequence ID" value="CAK8683089.1"/>
    <property type="molecule type" value="Genomic_DNA"/>
</dbReference>
<sequence length="443" mass="50806">MNSETSSPVKSAKRVIIRIDPVPDVLNNDGQLSGTEKSFSYEETARYVTPDEEINGPPKLAMKSKRRQSLTVITAPQSPTKQVLMRPGSLPTQSEQRFIDSHRKEMKDVVEEEEVLPDHHQVLYDLLGADKAESILNPKMEEITKTNEEAATPQRPIRRLPSVDTGLGADALWRILKGESEKKLQRMDRRIPEDWKLSYGAFLRDSINQNRPLVHRSFTQHSDVPELDKLLDERYKERVRKARHHANVMFRASENNKNKTTLLLNNNPVPDYNDKEGVEALSRYFDETIRPVHSELPQISKQLVPYEEKVYDDHNRVRRRFPNLHFLSENAARTRGTFYGRYAKDDAMKMVTDIPGYKTILPPSMTARVTVTAPVHDQSSIRTLVGQRRLFSRKAFTARRDPTWQPLTIGALMEYAGSKRVMGMGEFHHGQASRWKTPALTTA</sequence>
<name>A0ABP0FX19_CLALP</name>
<accession>A0ABP0FX19</accession>
<dbReference type="PANTHER" id="PTHR37352">
    <property type="entry name" value="TESTIS-SPECIFIC GENE 13 PROTEIN"/>
    <property type="match status" value="1"/>
</dbReference>
<dbReference type="Proteomes" id="UP001642483">
    <property type="component" value="Unassembled WGS sequence"/>
</dbReference>
<dbReference type="PANTHER" id="PTHR37352:SF1">
    <property type="entry name" value="TESTIS-SPECIFIC GENE 13 PROTEIN"/>
    <property type="match status" value="1"/>
</dbReference>
<evidence type="ECO:0000313" key="1">
    <source>
        <dbReference type="EMBL" id="CAK8683089.1"/>
    </source>
</evidence>
<organism evidence="1 2">
    <name type="scientific">Clavelina lepadiformis</name>
    <name type="common">Light-bulb sea squirt</name>
    <name type="synonym">Ascidia lepadiformis</name>
    <dbReference type="NCBI Taxonomy" id="159417"/>
    <lineage>
        <taxon>Eukaryota</taxon>
        <taxon>Metazoa</taxon>
        <taxon>Chordata</taxon>
        <taxon>Tunicata</taxon>
        <taxon>Ascidiacea</taxon>
        <taxon>Aplousobranchia</taxon>
        <taxon>Clavelinidae</taxon>
        <taxon>Clavelina</taxon>
    </lineage>
</organism>
<gene>
    <name evidence="1" type="ORF">CVLEPA_LOCUS14199</name>
</gene>
<comment type="caution">
    <text evidence="1">The sequence shown here is derived from an EMBL/GenBank/DDBJ whole genome shotgun (WGS) entry which is preliminary data.</text>
</comment>
<dbReference type="InterPro" id="IPR029241">
    <property type="entry name" value="TSGA13"/>
</dbReference>